<sequence length="39" mass="4367">MLHGFFDDEVASRTNELLPFAQGQGPIGLYFHLVSSRES</sequence>
<evidence type="ECO:0000313" key="2">
    <source>
        <dbReference type="Proteomes" id="UP000051870"/>
    </source>
</evidence>
<proteinExistence type="predicted"/>
<dbReference type="AlphaFoldDB" id="A0A0P1I9D0"/>
<gene>
    <name evidence="1" type="ORF">PH7735_02209</name>
</gene>
<accession>A0A0P1I9D0</accession>
<dbReference type="EMBL" id="CYTW01000002">
    <property type="protein sequence ID" value="CUJ99476.1"/>
    <property type="molecule type" value="Genomic_DNA"/>
</dbReference>
<organism evidence="1 2">
    <name type="scientific">Shimia thalassica</name>
    <dbReference type="NCBI Taxonomy" id="1715693"/>
    <lineage>
        <taxon>Bacteria</taxon>
        <taxon>Pseudomonadati</taxon>
        <taxon>Pseudomonadota</taxon>
        <taxon>Alphaproteobacteria</taxon>
        <taxon>Rhodobacterales</taxon>
        <taxon>Roseobacteraceae</taxon>
    </lineage>
</organism>
<evidence type="ECO:0000313" key="1">
    <source>
        <dbReference type="EMBL" id="CUJ99476.1"/>
    </source>
</evidence>
<name>A0A0P1I9D0_9RHOB</name>
<keyword evidence="2" id="KW-1185">Reference proteome</keyword>
<dbReference type="STRING" id="1715693.PH7735_02209"/>
<dbReference type="Proteomes" id="UP000051870">
    <property type="component" value="Unassembled WGS sequence"/>
</dbReference>
<reference evidence="2" key="1">
    <citation type="submission" date="2015-09" db="EMBL/GenBank/DDBJ databases">
        <authorList>
            <person name="Rodrigo-Torres Lidia"/>
            <person name="Arahal R.David."/>
        </authorList>
    </citation>
    <scope>NUCLEOTIDE SEQUENCE [LARGE SCALE GENOMIC DNA]</scope>
    <source>
        <strain evidence="2">CECT 7735</strain>
    </source>
</reference>
<protein>
    <submittedName>
        <fullName evidence="1">Uncharacterized protein</fullName>
    </submittedName>
</protein>